<feature type="domain" description="Pre-C2HC" evidence="2">
    <location>
        <begin position="157"/>
        <end position="224"/>
    </location>
</feature>
<evidence type="ECO:0000256" key="1">
    <source>
        <dbReference type="SAM" id="MobiDB-lite"/>
    </source>
</evidence>
<dbReference type="InterPro" id="IPR006579">
    <property type="entry name" value="Pre_C2HC_dom"/>
</dbReference>
<dbReference type="PANTHER" id="PTHR33273">
    <property type="entry name" value="DOMAIN-CONTAINING PROTEIN, PUTATIVE-RELATED"/>
    <property type="match status" value="1"/>
</dbReference>
<dbReference type="GO" id="GO:0008270">
    <property type="term" value="F:zinc ion binding"/>
    <property type="evidence" value="ECO:0007669"/>
    <property type="project" value="InterPro"/>
</dbReference>
<dbReference type="EMBL" id="GGMR01007392">
    <property type="protein sequence ID" value="MBY20011.1"/>
    <property type="molecule type" value="Transcribed_RNA"/>
</dbReference>
<name>A0A2S2NS45_SCHGA</name>
<dbReference type="Pfam" id="PF07530">
    <property type="entry name" value="PRE_C2HC"/>
    <property type="match status" value="1"/>
</dbReference>
<sequence>MPRSHSKRILSIASISPLREGKKPKKCFTSPNKFAVLASSDFSDDAVFDTESLTRADSVENPPHSTVCSEPMAPPIYISDIANFSAFKDKLIKITGPKGFTCKSTSSHLIVRPNGVQNFNDIITYLKETNASFHSFRPRCLRPYRIVIRNLHHTTLSGDISAALSEEGYSVKRIHNLKKNNRPLPIFFVDLDHNVNNNQIYNIKSLLNTKIVIEKPNKTTRGPPQCFNCQNFGHTVNYCRHPPRCVKCSEAHSSGSCTKDRSSPARCVHCSGDHTANFRGCPAFKKAIKKKIRPSKSPATKVPESQPFSRPKSYAEATQTQDVPNENFSVTLSNFIINLNSLISPLIPLLSSVLDALISKVNLSP</sequence>
<evidence type="ECO:0000259" key="2">
    <source>
        <dbReference type="SMART" id="SM00596"/>
    </source>
</evidence>
<gene>
    <name evidence="3" type="ORF">g.58473</name>
</gene>
<dbReference type="SMART" id="SM00596">
    <property type="entry name" value="PRE_C2HC"/>
    <property type="match status" value="1"/>
</dbReference>
<accession>A0A2S2NS45</accession>
<dbReference type="InterPro" id="IPR036875">
    <property type="entry name" value="Znf_CCHC_sf"/>
</dbReference>
<proteinExistence type="predicted"/>
<dbReference type="AlphaFoldDB" id="A0A2S2NS45"/>
<reference evidence="3" key="1">
    <citation type="submission" date="2018-04" db="EMBL/GenBank/DDBJ databases">
        <title>Transcriptome of Schizaphis graminum biotype I.</title>
        <authorList>
            <person name="Scully E.D."/>
            <person name="Geib S.M."/>
            <person name="Palmer N.A."/>
            <person name="Koch K."/>
            <person name="Bradshaw J."/>
            <person name="Heng-Moss T."/>
            <person name="Sarath G."/>
        </authorList>
    </citation>
    <scope>NUCLEOTIDE SEQUENCE</scope>
</reference>
<evidence type="ECO:0000313" key="3">
    <source>
        <dbReference type="EMBL" id="MBY20011.1"/>
    </source>
</evidence>
<dbReference type="PANTHER" id="PTHR33273:SF2">
    <property type="entry name" value="ENDONUCLEASE_EXONUCLEASE_PHOSPHATASE DOMAIN-CONTAINING PROTEIN"/>
    <property type="match status" value="1"/>
</dbReference>
<organism evidence="3">
    <name type="scientific">Schizaphis graminum</name>
    <name type="common">Green bug aphid</name>
    <dbReference type="NCBI Taxonomy" id="13262"/>
    <lineage>
        <taxon>Eukaryota</taxon>
        <taxon>Metazoa</taxon>
        <taxon>Ecdysozoa</taxon>
        <taxon>Arthropoda</taxon>
        <taxon>Hexapoda</taxon>
        <taxon>Insecta</taxon>
        <taxon>Pterygota</taxon>
        <taxon>Neoptera</taxon>
        <taxon>Paraneoptera</taxon>
        <taxon>Hemiptera</taxon>
        <taxon>Sternorrhyncha</taxon>
        <taxon>Aphidomorpha</taxon>
        <taxon>Aphidoidea</taxon>
        <taxon>Aphididae</taxon>
        <taxon>Aphidini</taxon>
        <taxon>Schizaphis</taxon>
    </lineage>
</organism>
<dbReference type="SUPFAM" id="SSF57756">
    <property type="entry name" value="Retrovirus zinc finger-like domains"/>
    <property type="match status" value="1"/>
</dbReference>
<feature type="region of interest" description="Disordered" evidence="1">
    <location>
        <begin position="292"/>
        <end position="320"/>
    </location>
</feature>
<dbReference type="GO" id="GO:0003676">
    <property type="term" value="F:nucleic acid binding"/>
    <property type="evidence" value="ECO:0007669"/>
    <property type="project" value="InterPro"/>
</dbReference>
<protein>
    <submittedName>
        <fullName evidence="3">Nucleic-acid-binding protein</fullName>
    </submittedName>
</protein>